<reference evidence="14" key="1">
    <citation type="journal article" date="2011" name="Genome Res.">
        <title>Phylogeny-wide analysis of social amoeba genomes highlights ancient origins for complex intercellular communication.</title>
        <authorList>
            <person name="Heidel A.J."/>
            <person name="Lawal H.M."/>
            <person name="Felder M."/>
            <person name="Schilde C."/>
            <person name="Helps N.R."/>
            <person name="Tunggal B."/>
            <person name="Rivero F."/>
            <person name="John U."/>
            <person name="Schleicher M."/>
            <person name="Eichinger L."/>
            <person name="Platzer M."/>
            <person name="Noegel A.A."/>
            <person name="Schaap P."/>
            <person name="Gloeckner G."/>
        </authorList>
    </citation>
    <scope>NUCLEOTIDE SEQUENCE [LARGE SCALE GENOMIC DNA]</scope>
    <source>
        <strain evidence="14">SH3</strain>
    </source>
</reference>
<dbReference type="EMBL" id="GL883023">
    <property type="protein sequence ID" value="EGG16425.1"/>
    <property type="molecule type" value="Genomic_DNA"/>
</dbReference>
<keyword evidence="4" id="KW-0444">Lipid biosynthesis</keyword>
<keyword evidence="5" id="KW-0210">Decarboxylase</keyword>
<dbReference type="STRING" id="1054147.F4Q6B5"/>
<evidence type="ECO:0000256" key="1">
    <source>
        <dbReference type="ARBA" id="ARBA00001928"/>
    </source>
</evidence>
<dbReference type="OMA" id="KDYHHYH"/>
<dbReference type="Pfam" id="PF02666">
    <property type="entry name" value="PS_Dcarbxylase"/>
    <property type="match status" value="1"/>
</dbReference>
<evidence type="ECO:0000256" key="8">
    <source>
        <dbReference type="ARBA" id="ARBA00023239"/>
    </source>
</evidence>
<dbReference type="InterPro" id="IPR033177">
    <property type="entry name" value="PSD-B"/>
</dbReference>
<comment type="cofactor">
    <cofactor evidence="1">
        <name>pyruvate</name>
        <dbReference type="ChEBI" id="CHEBI:15361"/>
    </cofactor>
</comment>
<dbReference type="UniPathway" id="UPA00558"/>
<keyword evidence="10" id="KW-0670">Pyruvate</keyword>
<keyword evidence="14" id="KW-1185">Reference proteome</keyword>
<dbReference type="PANTHER" id="PTHR10067">
    <property type="entry name" value="PHOSPHATIDYLSERINE DECARBOXYLASE"/>
    <property type="match status" value="1"/>
</dbReference>
<evidence type="ECO:0000256" key="7">
    <source>
        <dbReference type="ARBA" id="ARBA00023209"/>
    </source>
</evidence>
<evidence type="ECO:0000256" key="6">
    <source>
        <dbReference type="ARBA" id="ARBA00023098"/>
    </source>
</evidence>
<dbReference type="GO" id="GO:0004609">
    <property type="term" value="F:phosphatidylserine decarboxylase activity"/>
    <property type="evidence" value="ECO:0007669"/>
    <property type="project" value="UniProtKB-EC"/>
</dbReference>
<dbReference type="GeneID" id="14868528"/>
<sequence length="401" mass="45553">MAIIETNNVTNIISSSSSLSSPPIIISLKKSIIGNDNHNYYLKEKKKNQLLSFQKAIPLNQSFQNAIKIESLKIEMDDKKKTITKLGLLKTFVLFSSATAVGTIFYYKLKDSQTHMEYLKRIPFRFTSTIWGKCSNIILPISMRESVYKTYSTMFGVNLKEVEKPLVEYQSMADFFSRRLCPGCRDIDMKAPLVSPVDGKIIYFGKVNKDSLEQVKGLSYSLEQFLGESQSKQLAGKNLYHIGIYLSPGDYHGVHNPTDWIVENSYHFPGYLFPVGKMATRIIPGLFALNERVVVTGQWKYGFFSMTPVGASNVGSIVLDFDKDLSTNNPHQQQELDKKEFYQKSYQNLFNQKGSEFAFFRMGSTVIIIFELPDNTTFSFDHLKPNKSIKVGEKIGSILNK</sequence>
<name>F4Q6B5_CACFS</name>
<keyword evidence="9" id="KW-1208">Phospholipid metabolism</keyword>
<dbReference type="InterPro" id="IPR003817">
    <property type="entry name" value="PS_Dcarbxylase"/>
</dbReference>
<dbReference type="GO" id="GO:0006646">
    <property type="term" value="P:phosphatidylethanolamine biosynthetic process"/>
    <property type="evidence" value="ECO:0007669"/>
    <property type="project" value="UniProtKB-UniPathway"/>
</dbReference>
<comment type="pathway">
    <text evidence="11">Phospholipid metabolism; phosphatidylethanolamine biosynthesis.</text>
</comment>
<accession>F4Q6B5</accession>
<dbReference type="Proteomes" id="UP000007797">
    <property type="component" value="Unassembled WGS sequence"/>
</dbReference>
<keyword evidence="6" id="KW-0443">Lipid metabolism</keyword>
<gene>
    <name evidence="13" type="ORF">DFA_08963</name>
</gene>
<dbReference type="KEGG" id="dfa:DFA_08963"/>
<dbReference type="NCBIfam" id="TIGR00163">
    <property type="entry name" value="PS_decarb"/>
    <property type="match status" value="1"/>
</dbReference>
<evidence type="ECO:0000256" key="9">
    <source>
        <dbReference type="ARBA" id="ARBA00023264"/>
    </source>
</evidence>
<evidence type="ECO:0000313" key="14">
    <source>
        <dbReference type="Proteomes" id="UP000007797"/>
    </source>
</evidence>
<dbReference type="OrthoDB" id="4330at2759"/>
<evidence type="ECO:0000313" key="13">
    <source>
        <dbReference type="EMBL" id="EGG16425.1"/>
    </source>
</evidence>
<protein>
    <recommendedName>
        <fullName evidence="3">phosphatidylserine decarboxylase</fullName>
        <ecNumber evidence="3">4.1.1.65</ecNumber>
    </recommendedName>
</protein>
<evidence type="ECO:0000256" key="11">
    <source>
        <dbReference type="ARBA" id="ARBA00024326"/>
    </source>
</evidence>
<keyword evidence="8" id="KW-0456">Lyase</keyword>
<evidence type="ECO:0000256" key="3">
    <source>
        <dbReference type="ARBA" id="ARBA00012243"/>
    </source>
</evidence>
<evidence type="ECO:0000256" key="4">
    <source>
        <dbReference type="ARBA" id="ARBA00022516"/>
    </source>
</evidence>
<dbReference type="GO" id="GO:0005739">
    <property type="term" value="C:mitochondrion"/>
    <property type="evidence" value="ECO:0007669"/>
    <property type="project" value="TreeGrafter"/>
</dbReference>
<feature type="transmembrane region" description="Helical" evidence="12">
    <location>
        <begin position="86"/>
        <end position="107"/>
    </location>
</feature>
<keyword evidence="12" id="KW-0472">Membrane</keyword>
<comment type="pathway">
    <text evidence="2">Lipid metabolism.</text>
</comment>
<evidence type="ECO:0000256" key="10">
    <source>
        <dbReference type="ARBA" id="ARBA00023317"/>
    </source>
</evidence>
<keyword evidence="7" id="KW-0594">Phospholipid biosynthesis</keyword>
<keyword evidence="12" id="KW-0812">Transmembrane</keyword>
<dbReference type="RefSeq" id="XP_004354825.1">
    <property type="nucleotide sequence ID" value="XM_004354773.1"/>
</dbReference>
<dbReference type="PANTHER" id="PTHR10067:SF6">
    <property type="entry name" value="PHOSPHATIDYLSERINE DECARBOXYLASE PROENZYME, MITOCHONDRIAL"/>
    <property type="match status" value="1"/>
</dbReference>
<dbReference type="AlphaFoldDB" id="F4Q6B5"/>
<keyword evidence="12" id="KW-1133">Transmembrane helix</keyword>
<evidence type="ECO:0000256" key="2">
    <source>
        <dbReference type="ARBA" id="ARBA00005189"/>
    </source>
</evidence>
<organism evidence="13 14">
    <name type="scientific">Cavenderia fasciculata</name>
    <name type="common">Slime mold</name>
    <name type="synonym">Dictyostelium fasciculatum</name>
    <dbReference type="NCBI Taxonomy" id="261658"/>
    <lineage>
        <taxon>Eukaryota</taxon>
        <taxon>Amoebozoa</taxon>
        <taxon>Evosea</taxon>
        <taxon>Eumycetozoa</taxon>
        <taxon>Dictyostelia</taxon>
        <taxon>Acytosteliales</taxon>
        <taxon>Cavenderiaceae</taxon>
        <taxon>Cavenderia</taxon>
    </lineage>
</organism>
<proteinExistence type="predicted"/>
<dbReference type="EC" id="4.1.1.65" evidence="3"/>
<evidence type="ECO:0000256" key="12">
    <source>
        <dbReference type="SAM" id="Phobius"/>
    </source>
</evidence>
<evidence type="ECO:0000256" key="5">
    <source>
        <dbReference type="ARBA" id="ARBA00022793"/>
    </source>
</evidence>